<feature type="signal peptide" evidence="2">
    <location>
        <begin position="1"/>
        <end position="16"/>
    </location>
</feature>
<keyword evidence="1" id="KW-0812">Transmembrane</keyword>
<sequence length="96" mass="11094">MITVILCLFLVHSVIGLQYKLGQSCSAEEEDSVFCGYDTIFHSWSCCGEAQKCCWFFEIFFYAMLCTLILLFLGCIGCSMMNSFQQKIPKEDKFFY</sequence>
<organism evidence="3 4">
    <name type="scientific">Bursaphelenchus okinawaensis</name>
    <dbReference type="NCBI Taxonomy" id="465554"/>
    <lineage>
        <taxon>Eukaryota</taxon>
        <taxon>Metazoa</taxon>
        <taxon>Ecdysozoa</taxon>
        <taxon>Nematoda</taxon>
        <taxon>Chromadorea</taxon>
        <taxon>Rhabditida</taxon>
        <taxon>Tylenchina</taxon>
        <taxon>Tylenchomorpha</taxon>
        <taxon>Aphelenchoidea</taxon>
        <taxon>Aphelenchoididae</taxon>
        <taxon>Bursaphelenchus</taxon>
    </lineage>
</organism>
<keyword evidence="2" id="KW-0732">Signal</keyword>
<reference evidence="3" key="1">
    <citation type="submission" date="2020-09" db="EMBL/GenBank/DDBJ databases">
        <authorList>
            <person name="Kikuchi T."/>
        </authorList>
    </citation>
    <scope>NUCLEOTIDE SEQUENCE</scope>
    <source>
        <strain evidence="3">SH1</strain>
    </source>
</reference>
<feature type="transmembrane region" description="Helical" evidence="1">
    <location>
        <begin position="59"/>
        <end position="80"/>
    </location>
</feature>
<dbReference type="OrthoDB" id="10070083at2759"/>
<comment type="caution">
    <text evidence="3">The sequence shown here is derived from an EMBL/GenBank/DDBJ whole genome shotgun (WGS) entry which is preliminary data.</text>
</comment>
<dbReference type="EMBL" id="CAJFDH010000002">
    <property type="protein sequence ID" value="CAD5212934.1"/>
    <property type="molecule type" value="Genomic_DNA"/>
</dbReference>
<evidence type="ECO:0000256" key="1">
    <source>
        <dbReference type="SAM" id="Phobius"/>
    </source>
</evidence>
<protein>
    <submittedName>
        <fullName evidence="3">Uncharacterized protein</fullName>
    </submittedName>
</protein>
<name>A0A811KAZ1_9BILA</name>
<dbReference type="Proteomes" id="UP000783686">
    <property type="component" value="Unassembled WGS sequence"/>
</dbReference>
<proteinExistence type="predicted"/>
<keyword evidence="1" id="KW-1133">Transmembrane helix</keyword>
<dbReference type="EMBL" id="CAJFCW020000002">
    <property type="protein sequence ID" value="CAG9098261.1"/>
    <property type="molecule type" value="Genomic_DNA"/>
</dbReference>
<evidence type="ECO:0000313" key="4">
    <source>
        <dbReference type="Proteomes" id="UP000614601"/>
    </source>
</evidence>
<evidence type="ECO:0000313" key="3">
    <source>
        <dbReference type="EMBL" id="CAD5212934.1"/>
    </source>
</evidence>
<keyword evidence="1" id="KW-0472">Membrane</keyword>
<gene>
    <name evidence="3" type="ORF">BOKJ2_LOCUS4735</name>
</gene>
<accession>A0A811KAZ1</accession>
<feature type="chain" id="PRO_5035681509" evidence="2">
    <location>
        <begin position="17"/>
        <end position="96"/>
    </location>
</feature>
<evidence type="ECO:0000256" key="2">
    <source>
        <dbReference type="SAM" id="SignalP"/>
    </source>
</evidence>
<keyword evidence="4" id="KW-1185">Reference proteome</keyword>
<dbReference type="AlphaFoldDB" id="A0A811KAZ1"/>
<dbReference type="Proteomes" id="UP000614601">
    <property type="component" value="Unassembled WGS sequence"/>
</dbReference>